<dbReference type="Proteomes" id="UP000821845">
    <property type="component" value="Chromosome 5"/>
</dbReference>
<evidence type="ECO:0000313" key="2">
    <source>
        <dbReference type="Proteomes" id="UP000821845"/>
    </source>
</evidence>
<reference evidence="1" key="1">
    <citation type="submission" date="2020-05" db="EMBL/GenBank/DDBJ databases">
        <title>Large-scale comparative analyses of tick genomes elucidate their genetic diversity and vector capacities.</title>
        <authorList>
            <person name="Jia N."/>
            <person name="Wang J."/>
            <person name="Shi W."/>
            <person name="Du L."/>
            <person name="Sun Y."/>
            <person name="Zhan W."/>
            <person name="Jiang J."/>
            <person name="Wang Q."/>
            <person name="Zhang B."/>
            <person name="Ji P."/>
            <person name="Sakyi L.B."/>
            <person name="Cui X."/>
            <person name="Yuan T."/>
            <person name="Jiang B."/>
            <person name="Yang W."/>
            <person name="Lam T.T.-Y."/>
            <person name="Chang Q."/>
            <person name="Ding S."/>
            <person name="Wang X."/>
            <person name="Zhu J."/>
            <person name="Ruan X."/>
            <person name="Zhao L."/>
            <person name="Wei J."/>
            <person name="Que T."/>
            <person name="Du C."/>
            <person name="Cheng J."/>
            <person name="Dai P."/>
            <person name="Han X."/>
            <person name="Huang E."/>
            <person name="Gao Y."/>
            <person name="Liu J."/>
            <person name="Shao H."/>
            <person name="Ye R."/>
            <person name="Li L."/>
            <person name="Wei W."/>
            <person name="Wang X."/>
            <person name="Wang C."/>
            <person name="Yang T."/>
            <person name="Huo Q."/>
            <person name="Li W."/>
            <person name="Guo W."/>
            <person name="Chen H."/>
            <person name="Zhou L."/>
            <person name="Ni X."/>
            <person name="Tian J."/>
            <person name="Zhou Y."/>
            <person name="Sheng Y."/>
            <person name="Liu T."/>
            <person name="Pan Y."/>
            <person name="Xia L."/>
            <person name="Li J."/>
            <person name="Zhao F."/>
            <person name="Cao W."/>
        </authorList>
    </citation>
    <scope>NUCLEOTIDE SEQUENCE</scope>
    <source>
        <strain evidence="1">Hyas-2018</strain>
    </source>
</reference>
<keyword evidence="2" id="KW-1185">Reference proteome</keyword>
<evidence type="ECO:0000313" key="1">
    <source>
        <dbReference type="EMBL" id="KAH6931434.1"/>
    </source>
</evidence>
<comment type="caution">
    <text evidence="1">The sequence shown here is derived from an EMBL/GenBank/DDBJ whole genome shotgun (WGS) entry which is preliminary data.</text>
</comment>
<proteinExistence type="predicted"/>
<protein>
    <submittedName>
        <fullName evidence="1">Uncharacterized protein</fullName>
    </submittedName>
</protein>
<sequence>MQVPFLASRLCRGIPILSSVAQSSSHALLHLVTSPVRFLQPAVPGHLCGGLAPASSPANTTSQPGLPYNMGIRSRRLVVPLKLWPAARAWSLRLPIPAVSCFGHPFRSVHNTATSVAAARKSQLRLARSRQPTSPVR</sequence>
<name>A0ACB7SFF3_HYAAI</name>
<accession>A0ACB7SFF3</accession>
<dbReference type="EMBL" id="CM023485">
    <property type="protein sequence ID" value="KAH6931434.1"/>
    <property type="molecule type" value="Genomic_DNA"/>
</dbReference>
<gene>
    <name evidence="1" type="ORF">HPB50_024402</name>
</gene>
<organism evidence="1 2">
    <name type="scientific">Hyalomma asiaticum</name>
    <name type="common">Tick</name>
    <dbReference type="NCBI Taxonomy" id="266040"/>
    <lineage>
        <taxon>Eukaryota</taxon>
        <taxon>Metazoa</taxon>
        <taxon>Ecdysozoa</taxon>
        <taxon>Arthropoda</taxon>
        <taxon>Chelicerata</taxon>
        <taxon>Arachnida</taxon>
        <taxon>Acari</taxon>
        <taxon>Parasitiformes</taxon>
        <taxon>Ixodida</taxon>
        <taxon>Ixodoidea</taxon>
        <taxon>Ixodidae</taxon>
        <taxon>Hyalomminae</taxon>
        <taxon>Hyalomma</taxon>
    </lineage>
</organism>